<protein>
    <submittedName>
        <fullName evidence="1">Uncharacterized protein</fullName>
    </submittedName>
</protein>
<accession>A0ACD5ZFP6</accession>
<evidence type="ECO:0000313" key="1">
    <source>
        <dbReference type="EnsemblPlants" id="AVESA.00010b.r2.6CG1140780.2.CDS"/>
    </source>
</evidence>
<name>A0ACD5ZFP6_AVESA</name>
<reference evidence="1" key="1">
    <citation type="submission" date="2021-05" db="EMBL/GenBank/DDBJ databases">
        <authorList>
            <person name="Scholz U."/>
            <person name="Mascher M."/>
            <person name="Fiebig A."/>
        </authorList>
    </citation>
    <scope>NUCLEOTIDE SEQUENCE [LARGE SCALE GENOMIC DNA]</scope>
</reference>
<sequence length="321" mass="36087">MSLAYTRSPSRRCETRDERISNSPLSAPLFQRRSPTIPRRIPADWRASGDFPGGELASAGGTMAPKKRKAVGAPTDDGDGPPAPKKRVRNRASPFAFVKIYENLTEDQKAVVAVMELDSMLDIKCFYLHAGLIKWLARLYVMSTREFVILGRRRIPLDDRSAFRTLGLPIGSDEVFYGVDADVEARLGAILFPDDVSTPFIARVCQLLVDMIASNDTFKQMFVLFLVCTILRPTTRNHINNMVYRVMANIANVTNLNWCKFVVGELHNALSKGKLNKGCLFHICCMLTRFILAVTWVYPMGTRVWTMRSSPRGTCWTTEAQ</sequence>
<keyword evidence="2" id="KW-1185">Reference proteome</keyword>
<reference evidence="1" key="2">
    <citation type="submission" date="2025-09" db="UniProtKB">
        <authorList>
            <consortium name="EnsemblPlants"/>
        </authorList>
    </citation>
    <scope>IDENTIFICATION</scope>
</reference>
<dbReference type="EnsemblPlants" id="AVESA.00010b.r2.6CG1140780.2">
    <property type="protein sequence ID" value="AVESA.00010b.r2.6CG1140780.2.CDS"/>
    <property type="gene ID" value="AVESA.00010b.r2.6CG1140780"/>
</dbReference>
<dbReference type="Proteomes" id="UP001732700">
    <property type="component" value="Chromosome 6C"/>
</dbReference>
<proteinExistence type="predicted"/>
<evidence type="ECO:0000313" key="2">
    <source>
        <dbReference type="Proteomes" id="UP001732700"/>
    </source>
</evidence>
<organism evidence="1 2">
    <name type="scientific">Avena sativa</name>
    <name type="common">Oat</name>
    <dbReference type="NCBI Taxonomy" id="4498"/>
    <lineage>
        <taxon>Eukaryota</taxon>
        <taxon>Viridiplantae</taxon>
        <taxon>Streptophyta</taxon>
        <taxon>Embryophyta</taxon>
        <taxon>Tracheophyta</taxon>
        <taxon>Spermatophyta</taxon>
        <taxon>Magnoliopsida</taxon>
        <taxon>Liliopsida</taxon>
        <taxon>Poales</taxon>
        <taxon>Poaceae</taxon>
        <taxon>BOP clade</taxon>
        <taxon>Pooideae</taxon>
        <taxon>Poodae</taxon>
        <taxon>Poeae</taxon>
        <taxon>Poeae Chloroplast Group 1 (Aveneae type)</taxon>
        <taxon>Aveninae</taxon>
        <taxon>Avena</taxon>
    </lineage>
</organism>